<dbReference type="CDD" id="cd05233">
    <property type="entry name" value="SDR_c"/>
    <property type="match status" value="1"/>
</dbReference>
<dbReference type="AlphaFoldDB" id="A0A6N2VMS5"/>
<dbReference type="Pfam" id="PF13561">
    <property type="entry name" value="adh_short_C2"/>
    <property type="match status" value="1"/>
</dbReference>
<evidence type="ECO:0000256" key="2">
    <source>
        <dbReference type="ARBA" id="ARBA00023002"/>
    </source>
</evidence>
<dbReference type="SUPFAM" id="SSF51735">
    <property type="entry name" value="NAD(P)-binding Rossmann-fold domains"/>
    <property type="match status" value="1"/>
</dbReference>
<protein>
    <submittedName>
        <fullName evidence="3">Cyclopentanol dehydrogenase</fullName>
        <ecNumber evidence="3">1.1.1.163</ecNumber>
    </submittedName>
</protein>
<sequence length="250" mass="26999">MLVDYNPFSLVDKTILITGSSSGIGETIAVECSKMGANVIVTGRNKERLCNTFGNLQQSGCHKMIPADLSNAEKLDTLVEQSPILDGIVLCAGLVKTVPIKYISDEAINEIFEINILSSIRLIKKLLKAKKIAKDSSIVFISSVSTSHIKMGNSLYSATKGAVNSFMKAMALEGAKQRIRSNSIQPGFIPTQIMSKGVVSEDQLQEYISKYPLGVGKTTDISNLCIYLLSDASRWMTGSVLTIDGGLTLQ</sequence>
<dbReference type="EMBL" id="CACRSZ010000054">
    <property type="protein sequence ID" value="VYT31290.1"/>
    <property type="molecule type" value="Genomic_DNA"/>
</dbReference>
<proteinExistence type="inferred from homology"/>
<gene>
    <name evidence="3" type="primary">cpnA</name>
    <name evidence="3" type="ORF">BFLFYP10_02337</name>
</gene>
<name>A0A6N2VMS5_9BACE</name>
<dbReference type="EC" id="1.1.1.163" evidence="3"/>
<accession>A0A6N2VMS5</accession>
<dbReference type="FunFam" id="3.40.50.720:FF:000084">
    <property type="entry name" value="Short-chain dehydrogenase reductase"/>
    <property type="match status" value="1"/>
</dbReference>
<dbReference type="InterPro" id="IPR020904">
    <property type="entry name" value="Sc_DH/Rdtase_CS"/>
</dbReference>
<dbReference type="PANTHER" id="PTHR43477">
    <property type="entry name" value="DIHYDROANTICAPSIN 7-DEHYDROGENASE"/>
    <property type="match status" value="1"/>
</dbReference>
<dbReference type="InterPro" id="IPR036291">
    <property type="entry name" value="NAD(P)-bd_dom_sf"/>
</dbReference>
<dbReference type="GO" id="GO:0055041">
    <property type="term" value="F:cyclopentanol dehydrogenase activity"/>
    <property type="evidence" value="ECO:0007669"/>
    <property type="project" value="UniProtKB-EC"/>
</dbReference>
<dbReference type="Gene3D" id="3.40.50.720">
    <property type="entry name" value="NAD(P)-binding Rossmann-like Domain"/>
    <property type="match status" value="1"/>
</dbReference>
<keyword evidence="2 3" id="KW-0560">Oxidoreductase</keyword>
<dbReference type="PANTHER" id="PTHR43477:SF1">
    <property type="entry name" value="DIHYDROANTICAPSIN 7-DEHYDROGENASE"/>
    <property type="match status" value="1"/>
</dbReference>
<comment type="similarity">
    <text evidence="1">Belongs to the short-chain dehydrogenases/reductases (SDR) family.</text>
</comment>
<dbReference type="InterPro" id="IPR002347">
    <property type="entry name" value="SDR_fam"/>
</dbReference>
<reference evidence="3" key="1">
    <citation type="submission" date="2019-11" db="EMBL/GenBank/DDBJ databases">
        <authorList>
            <person name="Feng L."/>
        </authorList>
    </citation>
    <scope>NUCLEOTIDE SEQUENCE</scope>
    <source>
        <strain evidence="3">BfaecisLFYP10</strain>
    </source>
</reference>
<dbReference type="RefSeq" id="WP_156730139.1">
    <property type="nucleotide sequence ID" value="NZ_CACRSZ010000054.1"/>
</dbReference>
<dbReference type="PRINTS" id="PR00081">
    <property type="entry name" value="GDHRDH"/>
</dbReference>
<organism evidence="3">
    <name type="scientific">Bacteroides faecis</name>
    <dbReference type="NCBI Taxonomy" id="674529"/>
    <lineage>
        <taxon>Bacteria</taxon>
        <taxon>Pseudomonadati</taxon>
        <taxon>Bacteroidota</taxon>
        <taxon>Bacteroidia</taxon>
        <taxon>Bacteroidales</taxon>
        <taxon>Bacteroidaceae</taxon>
        <taxon>Bacteroides</taxon>
    </lineage>
</organism>
<evidence type="ECO:0000313" key="3">
    <source>
        <dbReference type="EMBL" id="VYT31290.1"/>
    </source>
</evidence>
<evidence type="ECO:0000256" key="1">
    <source>
        <dbReference type="ARBA" id="ARBA00006484"/>
    </source>
</evidence>
<dbReference type="InterPro" id="IPR051122">
    <property type="entry name" value="SDR_DHRS6-like"/>
</dbReference>
<dbReference type="PROSITE" id="PS00061">
    <property type="entry name" value="ADH_SHORT"/>
    <property type="match status" value="1"/>
</dbReference>